<dbReference type="Proteomes" id="UP000789920">
    <property type="component" value="Unassembled WGS sequence"/>
</dbReference>
<feature type="non-terminal residue" evidence="1">
    <location>
        <position position="1"/>
    </location>
</feature>
<proteinExistence type="predicted"/>
<protein>
    <submittedName>
        <fullName evidence="1">27309_t:CDS:1</fullName>
    </submittedName>
</protein>
<organism evidence="1 2">
    <name type="scientific">Racocetra persica</name>
    <dbReference type="NCBI Taxonomy" id="160502"/>
    <lineage>
        <taxon>Eukaryota</taxon>
        <taxon>Fungi</taxon>
        <taxon>Fungi incertae sedis</taxon>
        <taxon>Mucoromycota</taxon>
        <taxon>Glomeromycotina</taxon>
        <taxon>Glomeromycetes</taxon>
        <taxon>Diversisporales</taxon>
        <taxon>Gigasporaceae</taxon>
        <taxon>Racocetra</taxon>
    </lineage>
</organism>
<sequence length="156" mass="18029">IITSHMQQSSQRSLSKLSSLEPSERSLLKLSERSSSELSERSSPELSQRSLQRLFQKLAKKPSKGLSYRLKSTLYASFKPPYKISNNQPTYIPPKTRKLSSAQTIPAVRARSSTQARLLLNDLSNHFLPLTYQNIKDINNNNKEIKEIHYHFHYHF</sequence>
<evidence type="ECO:0000313" key="1">
    <source>
        <dbReference type="EMBL" id="CAG8505937.1"/>
    </source>
</evidence>
<evidence type="ECO:0000313" key="2">
    <source>
        <dbReference type="Proteomes" id="UP000789920"/>
    </source>
</evidence>
<name>A0ACA9L1L7_9GLOM</name>
<reference evidence="1" key="1">
    <citation type="submission" date="2021-06" db="EMBL/GenBank/DDBJ databases">
        <authorList>
            <person name="Kallberg Y."/>
            <person name="Tangrot J."/>
            <person name="Rosling A."/>
        </authorList>
    </citation>
    <scope>NUCLEOTIDE SEQUENCE</scope>
    <source>
        <strain evidence="1">MA461A</strain>
    </source>
</reference>
<keyword evidence="2" id="KW-1185">Reference proteome</keyword>
<comment type="caution">
    <text evidence="1">The sequence shown here is derived from an EMBL/GenBank/DDBJ whole genome shotgun (WGS) entry which is preliminary data.</text>
</comment>
<dbReference type="EMBL" id="CAJVQC010002114">
    <property type="protein sequence ID" value="CAG8505937.1"/>
    <property type="molecule type" value="Genomic_DNA"/>
</dbReference>
<gene>
    <name evidence="1" type="ORF">RPERSI_LOCUS2035</name>
</gene>
<accession>A0ACA9L1L7</accession>